<comment type="catalytic activity">
    <reaction evidence="1">
        <text>Hydrolysis of (1-&gt;3)-beta-D-glucosidic linkages in (1-&gt;3)-beta-D-glucans.</text>
        <dbReference type="EC" id="3.2.1.39"/>
    </reaction>
</comment>
<comment type="function">
    <text evidence="16">Glucanases play a role in cell expansion during growth, in cell-cell fusion during mating, and in spore release during sporulation. This enzyme may be involved in beta-glucan degradation. Active on laminarin and lichenan.</text>
</comment>
<feature type="compositionally biased region" description="Acidic residues" evidence="20">
    <location>
        <begin position="27"/>
        <end position="44"/>
    </location>
</feature>
<dbReference type="Gene3D" id="3.20.20.80">
    <property type="entry name" value="Glycosidases"/>
    <property type="match status" value="1"/>
</dbReference>
<keyword evidence="12" id="KW-0325">Glycoprotein</keyword>
<dbReference type="GO" id="GO:0009986">
    <property type="term" value="C:cell surface"/>
    <property type="evidence" value="ECO:0007669"/>
    <property type="project" value="TreeGrafter"/>
</dbReference>
<feature type="transmembrane region" description="Helical" evidence="21">
    <location>
        <begin position="262"/>
        <end position="287"/>
    </location>
</feature>
<dbReference type="InterPro" id="IPR017853">
    <property type="entry name" value="GH"/>
</dbReference>
<dbReference type="GO" id="GO:0042973">
    <property type="term" value="F:glucan endo-1,3-beta-D-glucosidase activity"/>
    <property type="evidence" value="ECO:0007669"/>
    <property type="project" value="UniProtKB-EC"/>
</dbReference>
<evidence type="ECO:0000256" key="20">
    <source>
        <dbReference type="SAM" id="MobiDB-lite"/>
    </source>
</evidence>
<dbReference type="Proteomes" id="UP000662931">
    <property type="component" value="Chromosome 4"/>
</dbReference>
<evidence type="ECO:0000256" key="7">
    <source>
        <dbReference type="ARBA" id="ARBA00022512"/>
    </source>
</evidence>
<evidence type="ECO:0000256" key="9">
    <source>
        <dbReference type="ARBA" id="ARBA00022729"/>
    </source>
</evidence>
<dbReference type="GO" id="GO:0005886">
    <property type="term" value="C:plasma membrane"/>
    <property type="evidence" value="ECO:0007669"/>
    <property type="project" value="UniProtKB-SubCell"/>
</dbReference>
<evidence type="ECO:0000256" key="21">
    <source>
        <dbReference type="SAM" id="Phobius"/>
    </source>
</evidence>
<comment type="subcellular location">
    <subcellularLocation>
        <location evidence="3">Cell membrane</location>
        <topology evidence="3">Single-pass type II membrane protein</topology>
    </subcellularLocation>
    <subcellularLocation>
        <location evidence="2">Secreted</location>
        <location evidence="2">Cell wall</location>
    </subcellularLocation>
</comment>
<keyword evidence="11 21" id="KW-0472">Membrane</keyword>
<evidence type="ECO:0000256" key="8">
    <source>
        <dbReference type="ARBA" id="ARBA00022525"/>
    </source>
</evidence>
<keyword evidence="23" id="KW-1185">Reference proteome</keyword>
<dbReference type="InterPro" id="IPR000490">
    <property type="entry name" value="Glyco_hydro_17"/>
</dbReference>
<feature type="region of interest" description="Disordered" evidence="20">
    <location>
        <begin position="27"/>
        <end position="52"/>
    </location>
</feature>
<evidence type="ECO:0000313" key="22">
    <source>
        <dbReference type="EMBL" id="QPG75919.1"/>
    </source>
</evidence>
<reference evidence="22" key="1">
    <citation type="submission" date="2020-10" db="EMBL/GenBank/DDBJ databases">
        <authorList>
            <person name="Roach M.J.R."/>
        </authorList>
    </citation>
    <scope>NUCLEOTIDE SEQUENCE</scope>
    <source>
        <strain evidence="22">CBS 1945</strain>
    </source>
</reference>
<evidence type="ECO:0000256" key="5">
    <source>
        <dbReference type="ARBA" id="ARBA00012780"/>
    </source>
</evidence>
<keyword evidence="10" id="KW-0378">Hydrolase</keyword>
<sequence length="662" mass="74414">MSSSKNISAFNHSGSSLAVSAILDDYGEPESLTEENYENNDFTEESTAKEGEDSIHVRPLLAAQKSQLQVLPECIPGSSYPEMVLLNTSSPAKRTKQKGKNGISPTSGSAYSNLQRYKAFKEPSSDISNSKASHKESFEHLNLVSPTETEEDASSSGTYAGTLREAKTVGVDTAEKSNKGQESLEENGFLPKSYAFSENNQNVGSQTPHVKYPQQETSKFQDKSPKLQIEDTLENQLGDVQDEENGENDRTGKASRFPEINLWKYVCLGVLGGLILVYLIAVAVRILDVTLNPNKSAQPENFIQSFERFDNLTKQEIVSYILENYSGMSDVVVEKKNKSGPGANTTHWIGIENSFENINHAYRSDKEIELLMTSDNLHQVFHSLAYAPKGVMEPQCGVTQRDVILDVARLSMVTNKIRTYGTQCNQAEYILKAIQDLGVNMTLSLGVWVAEDDYVNWRQMDEMKYLLKTYPRDMFDAIFVGNEVLFREDKFPEELVQLITEAKNYAISLGYADLPVGTSELGSLVNEKVMEASDFFGINIHPFFGGVNASSGTNWVLEYYKQQVVPLINPQYNKKIVISEVGWPYKGGSYQGADATPEDMQKFLNDWICKVPQDKYHTIYFEAFNEPWKSIFYEEGREWETEWGFFTEDRKLKPGISLPICD</sequence>
<dbReference type="GO" id="GO:0071555">
    <property type="term" value="P:cell wall organization"/>
    <property type="evidence" value="ECO:0007669"/>
    <property type="project" value="UniProtKB-KW"/>
</dbReference>
<evidence type="ECO:0000256" key="15">
    <source>
        <dbReference type="ARBA" id="ARBA00023326"/>
    </source>
</evidence>
<organism evidence="22 23">
    <name type="scientific">Eeniella nana</name>
    <name type="common">Yeast</name>
    <name type="synonym">Brettanomyces nanus</name>
    <dbReference type="NCBI Taxonomy" id="13502"/>
    <lineage>
        <taxon>Eukaryota</taxon>
        <taxon>Fungi</taxon>
        <taxon>Dikarya</taxon>
        <taxon>Ascomycota</taxon>
        <taxon>Saccharomycotina</taxon>
        <taxon>Pichiomycetes</taxon>
        <taxon>Pichiales</taxon>
        <taxon>Pichiaceae</taxon>
        <taxon>Brettanomyces</taxon>
    </lineage>
</organism>
<comment type="similarity">
    <text evidence="4 19">Belongs to the glycosyl hydrolase 17 family.</text>
</comment>
<evidence type="ECO:0000256" key="16">
    <source>
        <dbReference type="ARBA" id="ARBA00037649"/>
    </source>
</evidence>
<protein>
    <recommendedName>
        <fullName evidence="5">glucan endo-1,3-beta-D-glucosidase</fullName>
        <ecNumber evidence="5">3.2.1.39</ecNumber>
    </recommendedName>
    <alternativeName>
        <fullName evidence="18">Endo-1,3-beta-glucanase btgC</fullName>
    </alternativeName>
    <alternativeName>
        <fullName evidence="17">Laminarinase btgC</fullName>
    </alternativeName>
</protein>
<gene>
    <name evidence="22" type="ORF">FOA43_003305</name>
</gene>
<dbReference type="KEGG" id="bnn:FOA43_003305"/>
<dbReference type="RefSeq" id="XP_038779484.1">
    <property type="nucleotide sequence ID" value="XM_038923556.1"/>
</dbReference>
<evidence type="ECO:0000256" key="6">
    <source>
        <dbReference type="ARBA" id="ARBA00022475"/>
    </source>
</evidence>
<evidence type="ECO:0000256" key="18">
    <source>
        <dbReference type="ARBA" id="ARBA00043078"/>
    </source>
</evidence>
<evidence type="ECO:0000256" key="4">
    <source>
        <dbReference type="ARBA" id="ARBA00008773"/>
    </source>
</evidence>
<evidence type="ECO:0000256" key="10">
    <source>
        <dbReference type="ARBA" id="ARBA00022801"/>
    </source>
</evidence>
<evidence type="ECO:0000256" key="1">
    <source>
        <dbReference type="ARBA" id="ARBA00000382"/>
    </source>
</evidence>
<evidence type="ECO:0000256" key="12">
    <source>
        <dbReference type="ARBA" id="ARBA00023180"/>
    </source>
</evidence>
<evidence type="ECO:0000256" key="19">
    <source>
        <dbReference type="RuleBase" id="RU004335"/>
    </source>
</evidence>
<evidence type="ECO:0000256" key="13">
    <source>
        <dbReference type="ARBA" id="ARBA00023277"/>
    </source>
</evidence>
<keyword evidence="9" id="KW-0732">Signal</keyword>
<evidence type="ECO:0000256" key="14">
    <source>
        <dbReference type="ARBA" id="ARBA00023316"/>
    </source>
</evidence>
<dbReference type="GO" id="GO:0005576">
    <property type="term" value="C:extracellular region"/>
    <property type="evidence" value="ECO:0007669"/>
    <property type="project" value="TreeGrafter"/>
</dbReference>
<name>A0A875S8A2_EENNA</name>
<dbReference type="Pfam" id="PF00332">
    <property type="entry name" value="Glyco_hydro_17"/>
    <property type="match status" value="1"/>
</dbReference>
<evidence type="ECO:0000256" key="2">
    <source>
        <dbReference type="ARBA" id="ARBA00004191"/>
    </source>
</evidence>
<feature type="region of interest" description="Disordered" evidence="20">
    <location>
        <begin position="91"/>
        <end position="110"/>
    </location>
</feature>
<dbReference type="GeneID" id="62196705"/>
<evidence type="ECO:0000256" key="3">
    <source>
        <dbReference type="ARBA" id="ARBA00004401"/>
    </source>
</evidence>
<dbReference type="AlphaFoldDB" id="A0A875S8A2"/>
<keyword evidence="7" id="KW-0134">Cell wall</keyword>
<feature type="region of interest" description="Disordered" evidence="20">
    <location>
        <begin position="143"/>
        <end position="227"/>
    </location>
</feature>
<dbReference type="PANTHER" id="PTHR16631">
    <property type="entry name" value="GLUCAN 1,3-BETA-GLUCOSIDASE"/>
    <property type="match status" value="1"/>
</dbReference>
<keyword evidence="13" id="KW-0119">Carbohydrate metabolism</keyword>
<dbReference type="SUPFAM" id="SSF51445">
    <property type="entry name" value="(Trans)glycosidases"/>
    <property type="match status" value="1"/>
</dbReference>
<evidence type="ECO:0000313" key="23">
    <source>
        <dbReference type="Proteomes" id="UP000662931"/>
    </source>
</evidence>
<dbReference type="GO" id="GO:0009277">
    <property type="term" value="C:fungal-type cell wall"/>
    <property type="evidence" value="ECO:0007669"/>
    <property type="project" value="TreeGrafter"/>
</dbReference>
<feature type="compositionally biased region" description="Polar residues" evidence="20">
    <location>
        <begin position="196"/>
        <end position="218"/>
    </location>
</feature>
<keyword evidence="8" id="KW-0964">Secreted</keyword>
<keyword evidence="21" id="KW-0812">Transmembrane</keyword>
<keyword evidence="21" id="KW-1133">Transmembrane helix</keyword>
<dbReference type="OrthoDB" id="68336at2759"/>
<dbReference type="EMBL" id="CP064815">
    <property type="protein sequence ID" value="QPG75919.1"/>
    <property type="molecule type" value="Genomic_DNA"/>
</dbReference>
<accession>A0A875S8A2</accession>
<keyword evidence="15" id="KW-0624">Polysaccharide degradation</keyword>
<keyword evidence="14" id="KW-0961">Cell wall biogenesis/degradation</keyword>
<evidence type="ECO:0000256" key="11">
    <source>
        <dbReference type="ARBA" id="ARBA00023136"/>
    </source>
</evidence>
<evidence type="ECO:0000256" key="17">
    <source>
        <dbReference type="ARBA" id="ARBA00042373"/>
    </source>
</evidence>
<keyword evidence="6" id="KW-1003">Cell membrane</keyword>
<dbReference type="InterPro" id="IPR050732">
    <property type="entry name" value="Beta-glucan_modifiers"/>
</dbReference>
<dbReference type="GO" id="GO:0000272">
    <property type="term" value="P:polysaccharide catabolic process"/>
    <property type="evidence" value="ECO:0007669"/>
    <property type="project" value="UniProtKB-KW"/>
</dbReference>
<dbReference type="PANTHER" id="PTHR16631:SF17">
    <property type="entry name" value="GLUCAN ENDO-1,3-BETA-GLUCOSIDASE BTGC"/>
    <property type="match status" value="1"/>
</dbReference>
<dbReference type="EC" id="3.2.1.39" evidence="5"/>
<proteinExistence type="inferred from homology"/>